<dbReference type="AlphaFoldDB" id="A0A0A9H8M5"/>
<sequence length="58" mass="6666">MTTGHRFPLTLTIALKLVSQLYFHCLDNKCSSLAFFPLLELFSYLVMTNGQYGTYAVW</sequence>
<name>A0A0A9H8M5_ARUDO</name>
<evidence type="ECO:0000313" key="1">
    <source>
        <dbReference type="EMBL" id="JAE33550.1"/>
    </source>
</evidence>
<accession>A0A0A9H8M5</accession>
<organism evidence="1">
    <name type="scientific">Arundo donax</name>
    <name type="common">Giant reed</name>
    <name type="synonym">Donax arundinaceus</name>
    <dbReference type="NCBI Taxonomy" id="35708"/>
    <lineage>
        <taxon>Eukaryota</taxon>
        <taxon>Viridiplantae</taxon>
        <taxon>Streptophyta</taxon>
        <taxon>Embryophyta</taxon>
        <taxon>Tracheophyta</taxon>
        <taxon>Spermatophyta</taxon>
        <taxon>Magnoliopsida</taxon>
        <taxon>Liliopsida</taxon>
        <taxon>Poales</taxon>
        <taxon>Poaceae</taxon>
        <taxon>PACMAD clade</taxon>
        <taxon>Arundinoideae</taxon>
        <taxon>Arundineae</taxon>
        <taxon>Arundo</taxon>
    </lineage>
</organism>
<proteinExistence type="predicted"/>
<reference evidence="1" key="1">
    <citation type="submission" date="2014-09" db="EMBL/GenBank/DDBJ databases">
        <authorList>
            <person name="Magalhaes I.L.F."/>
            <person name="Oliveira U."/>
            <person name="Santos F.R."/>
            <person name="Vidigal T.H.D.A."/>
            <person name="Brescovit A.D."/>
            <person name="Santos A.J."/>
        </authorList>
    </citation>
    <scope>NUCLEOTIDE SEQUENCE</scope>
    <source>
        <tissue evidence="1">Shoot tissue taken approximately 20 cm above the soil surface</tissue>
    </source>
</reference>
<dbReference type="EMBL" id="GBRH01164346">
    <property type="protein sequence ID" value="JAE33550.1"/>
    <property type="molecule type" value="Transcribed_RNA"/>
</dbReference>
<reference evidence="1" key="2">
    <citation type="journal article" date="2015" name="Data Brief">
        <title>Shoot transcriptome of the giant reed, Arundo donax.</title>
        <authorList>
            <person name="Barrero R.A."/>
            <person name="Guerrero F.D."/>
            <person name="Moolhuijzen P."/>
            <person name="Goolsby J.A."/>
            <person name="Tidwell J."/>
            <person name="Bellgard S.E."/>
            <person name="Bellgard M.I."/>
        </authorList>
    </citation>
    <scope>NUCLEOTIDE SEQUENCE</scope>
    <source>
        <tissue evidence="1">Shoot tissue taken approximately 20 cm above the soil surface</tissue>
    </source>
</reference>
<protein>
    <submittedName>
        <fullName evidence="1">Uncharacterized protein</fullName>
    </submittedName>
</protein>